<evidence type="ECO:0000313" key="3">
    <source>
        <dbReference type="Proteomes" id="UP001615550"/>
    </source>
</evidence>
<dbReference type="Pfam" id="PF24274">
    <property type="entry name" value="NttE"/>
    <property type="match status" value="1"/>
</dbReference>
<dbReference type="RefSeq" id="WP_400187932.1">
    <property type="nucleotide sequence ID" value="NZ_JBGORX010000004.1"/>
</dbReference>
<feature type="chain" id="PRO_5045499139" evidence="1">
    <location>
        <begin position="18"/>
        <end position="266"/>
    </location>
</feature>
<accession>A0ABW8D8R4</accession>
<proteinExistence type="predicted"/>
<organism evidence="2 3">
    <name type="scientific">Legionella lytica</name>
    <dbReference type="NCBI Taxonomy" id="96232"/>
    <lineage>
        <taxon>Bacteria</taxon>
        <taxon>Pseudomonadati</taxon>
        <taxon>Pseudomonadota</taxon>
        <taxon>Gammaproteobacteria</taxon>
        <taxon>Legionellales</taxon>
        <taxon>Legionellaceae</taxon>
        <taxon>Legionella</taxon>
    </lineage>
</organism>
<keyword evidence="1" id="KW-0732">Signal</keyword>
<dbReference type="EMBL" id="JBGORX010000004">
    <property type="protein sequence ID" value="MFJ1269106.1"/>
    <property type="molecule type" value="Genomic_DNA"/>
</dbReference>
<gene>
    <name evidence="2" type="ORF">ACD661_11095</name>
</gene>
<evidence type="ECO:0000313" key="2">
    <source>
        <dbReference type="EMBL" id="MFJ1269106.1"/>
    </source>
</evidence>
<evidence type="ECO:0000256" key="1">
    <source>
        <dbReference type="SAM" id="SignalP"/>
    </source>
</evidence>
<dbReference type="InterPro" id="IPR056213">
    <property type="entry name" value="NttE-like"/>
</dbReference>
<sequence>MRFIALFLFFISSTLFAQANSAWILKQHPHLKGTVQIKQFKSKSLHVVQKKNLSYPTQLLRVAGDLSAFELHNCDSVIDEVHKVLAPLWAREDLFSQGYIICSSENDGKPIQFMIGSNFDALSDEAMAVLQDFPNQIKKDAFFGQAAALEPVITVIASTKLDANFIDEPNSNVEARYRTEYKSVFDSVYEMESTLIHDSKEQSDSRFEFLDSFMEKWLPYSNFRDFLDKSTISLLVEPYVVVQKEPRIVHLSSYFWGTPDNEKQDS</sequence>
<protein>
    <submittedName>
        <fullName evidence="2">Uncharacterized protein</fullName>
    </submittedName>
</protein>
<name>A0ABW8D8R4_9GAMM</name>
<keyword evidence="3" id="KW-1185">Reference proteome</keyword>
<reference evidence="2 3" key="1">
    <citation type="submission" date="2024-08" db="EMBL/GenBank/DDBJ databases">
        <title>Draft Genome Sequence of Legionella lytica strain DSB2004, Isolated From a Fire Sprinkler System.</title>
        <authorList>
            <person name="Everhart A.D."/>
            <person name="Kidane D.T."/>
            <person name="Farone A.L."/>
            <person name="Farone M.B."/>
        </authorList>
    </citation>
    <scope>NUCLEOTIDE SEQUENCE [LARGE SCALE GENOMIC DNA]</scope>
    <source>
        <strain evidence="2 3">DSB2004</strain>
    </source>
</reference>
<comment type="caution">
    <text evidence="2">The sequence shown here is derived from an EMBL/GenBank/DDBJ whole genome shotgun (WGS) entry which is preliminary data.</text>
</comment>
<feature type="signal peptide" evidence="1">
    <location>
        <begin position="1"/>
        <end position="17"/>
    </location>
</feature>
<dbReference type="Proteomes" id="UP001615550">
    <property type="component" value="Unassembled WGS sequence"/>
</dbReference>